<evidence type="ECO:0000313" key="2">
    <source>
        <dbReference type="Proteomes" id="UP001241377"/>
    </source>
</evidence>
<comment type="caution">
    <text evidence="1">The sequence shown here is derived from an EMBL/GenBank/DDBJ whole genome shotgun (WGS) entry which is preliminary data.</text>
</comment>
<dbReference type="EMBL" id="JASBWR010000065">
    <property type="protein sequence ID" value="KAJ9100157.1"/>
    <property type="molecule type" value="Genomic_DNA"/>
</dbReference>
<evidence type="ECO:0000313" key="1">
    <source>
        <dbReference type="EMBL" id="KAJ9100157.1"/>
    </source>
</evidence>
<keyword evidence="2" id="KW-1185">Reference proteome</keyword>
<accession>A0ACC2VNN3</accession>
<name>A0ACC2VNN3_9TREE</name>
<reference evidence="1" key="1">
    <citation type="submission" date="2023-04" db="EMBL/GenBank/DDBJ databases">
        <title>Draft Genome sequencing of Naganishia species isolated from polar environments using Oxford Nanopore Technology.</title>
        <authorList>
            <person name="Leo P."/>
            <person name="Venkateswaran K."/>
        </authorList>
    </citation>
    <scope>NUCLEOTIDE SEQUENCE</scope>
    <source>
        <strain evidence="1">MNA-CCFEE 5261</strain>
    </source>
</reference>
<sequence length="448" mass="50220">MRSFFFVLALLATVSAVSIDVNDKDSICEAASYVANGELNYYEGLKYGGTVGMFASPNYWWNAGEAFGGLLDYFTFCDSGNKSLEKLIFNGMYHQAGDQYNYIPSNQSLTEGNDDQGVWGMAIIAAVERNFTDPEHSWLSMAQAIYNTMNSRWDTKHCGGGLRWQIFTWNSGYNYKNSISNGCLFHISARLARYLKNDTYAKTAEKVWDWMEELFFHEDDGELVIYDGAPIEENCTDHTTLKWSYTYGIFMSGAAYMYNYTEEAIWKQRVEEIWQVASSFFFDDNKIMQETQCWNNGDPKCNNDQRSFRSLFSRSIQLTSVLVPDMYDEMRPYVEASAEGAAKSCSGGSDGVTCGQNWSTGKWDEVYGLGEQQCALEVMMALLARDVDPPYTSKNGGTSKSQPNAGIDSQDNINENELKITGKDKAGAGVLTAIVLAIILGGAVWMLF</sequence>
<dbReference type="Proteomes" id="UP001241377">
    <property type="component" value="Unassembled WGS sequence"/>
</dbReference>
<protein>
    <submittedName>
        <fullName evidence="1">Mannan endo-1</fullName>
    </submittedName>
</protein>
<proteinExistence type="predicted"/>
<gene>
    <name evidence="1" type="primary">DFG5</name>
    <name evidence="1" type="ORF">QFC19_005690</name>
</gene>
<organism evidence="1 2">
    <name type="scientific">Naganishia cerealis</name>
    <dbReference type="NCBI Taxonomy" id="610337"/>
    <lineage>
        <taxon>Eukaryota</taxon>
        <taxon>Fungi</taxon>
        <taxon>Dikarya</taxon>
        <taxon>Basidiomycota</taxon>
        <taxon>Agaricomycotina</taxon>
        <taxon>Tremellomycetes</taxon>
        <taxon>Filobasidiales</taxon>
        <taxon>Filobasidiaceae</taxon>
        <taxon>Naganishia</taxon>
    </lineage>
</organism>